<dbReference type="Pfam" id="PF02885">
    <property type="entry name" value="Glycos_trans_3N"/>
    <property type="match status" value="1"/>
</dbReference>
<comment type="caution">
    <text evidence="12">The sequence shown here is derived from an EMBL/GenBank/DDBJ whole genome shotgun (WGS) entry which is preliminary data.</text>
</comment>
<gene>
    <name evidence="9 12" type="primary">trpD</name>
    <name evidence="12" type="ORF">NATSA_07055</name>
</gene>
<dbReference type="PANTHER" id="PTHR43285:SF2">
    <property type="entry name" value="ANTHRANILATE PHOSPHORIBOSYLTRANSFERASE"/>
    <property type="match status" value="1"/>
</dbReference>
<dbReference type="Proteomes" id="UP000673975">
    <property type="component" value="Unassembled WGS sequence"/>
</dbReference>
<comment type="similarity">
    <text evidence="9">Belongs to the anthranilate phosphoribosyltransferase family.</text>
</comment>
<feature type="binding site" evidence="9">
    <location>
        <position position="227"/>
    </location>
    <ligand>
        <name>Mg(2+)</name>
        <dbReference type="ChEBI" id="CHEBI:18420"/>
        <label>2</label>
    </ligand>
</feature>
<feature type="binding site" evidence="9">
    <location>
        <position position="94"/>
    </location>
    <ligand>
        <name>Mg(2+)</name>
        <dbReference type="ChEBI" id="CHEBI:18420"/>
        <label>1</label>
    </ligand>
</feature>
<dbReference type="SUPFAM" id="SSF47648">
    <property type="entry name" value="Nucleoside phosphorylase/phosphoribosyltransferase N-terminal domain"/>
    <property type="match status" value="1"/>
</dbReference>
<dbReference type="AlphaFoldDB" id="A0A8J7RII6"/>
<evidence type="ECO:0000256" key="1">
    <source>
        <dbReference type="ARBA" id="ARBA00004907"/>
    </source>
</evidence>
<comment type="function">
    <text evidence="9">Catalyzes the transfer of the phosphoribosyl group of 5-phosphorylribose-1-pyrophosphate (PRPP) to anthranilate to yield N-(5'-phosphoribosyl)-anthranilate (PRA).</text>
</comment>
<dbReference type="EMBL" id="JAFIDN010000004">
    <property type="protein sequence ID" value="MBP3192415.1"/>
    <property type="molecule type" value="Genomic_DNA"/>
</dbReference>
<evidence type="ECO:0000256" key="7">
    <source>
        <dbReference type="ARBA" id="ARBA00052328"/>
    </source>
</evidence>
<dbReference type="GO" id="GO:0005829">
    <property type="term" value="C:cytosol"/>
    <property type="evidence" value="ECO:0007669"/>
    <property type="project" value="TreeGrafter"/>
</dbReference>
<keyword evidence="13" id="KW-1185">Reference proteome</keyword>
<proteinExistence type="inferred from homology"/>
<evidence type="ECO:0000256" key="2">
    <source>
        <dbReference type="ARBA" id="ARBA00022605"/>
    </source>
</evidence>
<name>A0A8J7RII6_9BACT</name>
<accession>A0A8J7RII6</accession>
<reference evidence="12" key="1">
    <citation type="submission" date="2021-02" db="EMBL/GenBank/DDBJ databases">
        <title>Natronogracilivirga saccharolytica gen. nov. sp. nov. a new anaerobic, haloalkiliphilic carbohydrate-fermenting bacterium from soda lake and proposing of Cyclonatronumiaceae fam. nov. in the phylum Balneolaeota.</title>
        <authorList>
            <person name="Zhilina T.N."/>
            <person name="Sorokin D.Y."/>
            <person name="Zavarzina D.G."/>
            <person name="Toshchakov S.V."/>
            <person name="Kublanov I.V."/>
        </authorList>
    </citation>
    <scope>NUCLEOTIDE SEQUENCE</scope>
    <source>
        <strain evidence="12">Z-1702</strain>
    </source>
</reference>
<dbReference type="GO" id="GO:0004048">
    <property type="term" value="F:anthranilate phosphoribosyltransferase activity"/>
    <property type="evidence" value="ECO:0007669"/>
    <property type="project" value="UniProtKB-UniRule"/>
</dbReference>
<feature type="binding site" evidence="9">
    <location>
        <position position="168"/>
    </location>
    <ligand>
        <name>anthranilate</name>
        <dbReference type="ChEBI" id="CHEBI:16567"/>
        <label>2</label>
    </ligand>
</feature>
<comment type="pathway">
    <text evidence="1 9">Amino-acid biosynthesis; L-tryptophan biosynthesis; L-tryptophan from chorismate: step 2/5.</text>
</comment>
<dbReference type="FunFam" id="3.40.1030.10:FF:000002">
    <property type="entry name" value="Anthranilate phosphoribosyltransferase"/>
    <property type="match status" value="1"/>
</dbReference>
<evidence type="ECO:0000256" key="8">
    <source>
        <dbReference type="ARBA" id="ARBA00061188"/>
    </source>
</evidence>
<dbReference type="Pfam" id="PF00591">
    <property type="entry name" value="Glycos_transf_3"/>
    <property type="match status" value="1"/>
</dbReference>
<feature type="binding site" evidence="9">
    <location>
        <begin position="92"/>
        <end position="95"/>
    </location>
    <ligand>
        <name>5-phospho-alpha-D-ribose 1-diphosphate</name>
        <dbReference type="ChEBI" id="CHEBI:58017"/>
    </ligand>
</feature>
<dbReference type="NCBIfam" id="TIGR01245">
    <property type="entry name" value="trpD"/>
    <property type="match status" value="1"/>
</dbReference>
<protein>
    <recommendedName>
        <fullName evidence="9">Anthranilate phosphoribosyltransferase</fullName>
        <ecNumber evidence="9">2.4.2.18</ecNumber>
    </recommendedName>
</protein>
<dbReference type="InterPro" id="IPR005940">
    <property type="entry name" value="Anthranilate_Pribosyl_Tfrase"/>
</dbReference>
<evidence type="ECO:0000256" key="9">
    <source>
        <dbReference type="HAMAP-Rule" id="MF_00211"/>
    </source>
</evidence>
<feature type="binding site" evidence="9">
    <location>
        <position position="122"/>
    </location>
    <ligand>
        <name>5-phospho-alpha-D-ribose 1-diphosphate</name>
        <dbReference type="ChEBI" id="CHEBI:58017"/>
    </ligand>
</feature>
<dbReference type="GO" id="GO:0000287">
    <property type="term" value="F:magnesium ion binding"/>
    <property type="evidence" value="ECO:0007669"/>
    <property type="project" value="UniProtKB-UniRule"/>
</dbReference>
<keyword evidence="5 9" id="KW-0822">Tryptophan biosynthesis</keyword>
<dbReference type="InterPro" id="IPR036320">
    <property type="entry name" value="Glycosyl_Trfase_fam3_N_dom_sf"/>
</dbReference>
<keyword evidence="6 9" id="KW-0057">Aromatic amino acid biosynthesis</keyword>
<keyword evidence="3 9" id="KW-0328">Glycosyltransferase</keyword>
<organism evidence="12 13">
    <name type="scientific">Natronogracilivirga saccharolytica</name>
    <dbReference type="NCBI Taxonomy" id="2812953"/>
    <lineage>
        <taxon>Bacteria</taxon>
        <taxon>Pseudomonadati</taxon>
        <taxon>Balneolota</taxon>
        <taxon>Balneolia</taxon>
        <taxon>Balneolales</taxon>
        <taxon>Cyclonatronaceae</taxon>
        <taxon>Natronogracilivirga</taxon>
    </lineage>
</organism>
<feature type="binding site" evidence="9">
    <location>
        <position position="113"/>
    </location>
    <ligand>
        <name>anthranilate</name>
        <dbReference type="ChEBI" id="CHEBI:16567"/>
        <label>1</label>
    </ligand>
</feature>
<dbReference type="SUPFAM" id="SSF52418">
    <property type="entry name" value="Nucleoside phosphorylase/phosphoribosyltransferase catalytic domain"/>
    <property type="match status" value="1"/>
</dbReference>
<keyword evidence="9" id="KW-0460">Magnesium</keyword>
<keyword evidence="9" id="KW-0479">Metal-binding</keyword>
<comment type="cofactor">
    <cofactor evidence="9">
        <name>Mg(2+)</name>
        <dbReference type="ChEBI" id="CHEBI:18420"/>
    </cofactor>
    <text evidence="9">Binds 2 magnesium ions per monomer.</text>
</comment>
<feature type="binding site" evidence="9">
    <location>
        <position position="228"/>
    </location>
    <ligand>
        <name>Mg(2+)</name>
        <dbReference type="ChEBI" id="CHEBI:18420"/>
        <label>2</label>
    </ligand>
</feature>
<evidence type="ECO:0000256" key="3">
    <source>
        <dbReference type="ARBA" id="ARBA00022676"/>
    </source>
</evidence>
<evidence type="ECO:0000313" key="13">
    <source>
        <dbReference type="Proteomes" id="UP000673975"/>
    </source>
</evidence>
<feature type="binding site" evidence="9">
    <location>
        <begin position="110"/>
        <end position="118"/>
    </location>
    <ligand>
        <name>5-phospho-alpha-D-ribose 1-diphosphate</name>
        <dbReference type="ChEBI" id="CHEBI:58017"/>
    </ligand>
</feature>
<comment type="similarity">
    <text evidence="8">In the C-terminal section; belongs to the anthranilate phosphoribosyltransferase family.</text>
</comment>
<dbReference type="UniPathway" id="UPA00035">
    <property type="reaction ID" value="UER00041"/>
</dbReference>
<evidence type="ECO:0000256" key="4">
    <source>
        <dbReference type="ARBA" id="ARBA00022679"/>
    </source>
</evidence>
<evidence type="ECO:0000256" key="6">
    <source>
        <dbReference type="ARBA" id="ARBA00023141"/>
    </source>
</evidence>
<feature type="domain" description="Glycosyl transferase family 3 N-terminal" evidence="11">
    <location>
        <begin position="6"/>
        <end position="67"/>
    </location>
</feature>
<keyword evidence="2 9" id="KW-0028">Amino-acid biosynthesis</keyword>
<feature type="binding site" evidence="9">
    <location>
        <position position="82"/>
    </location>
    <ligand>
        <name>5-phospho-alpha-D-ribose 1-diphosphate</name>
        <dbReference type="ChEBI" id="CHEBI:58017"/>
    </ligand>
</feature>
<feature type="binding site" evidence="9">
    <location>
        <position position="90"/>
    </location>
    <ligand>
        <name>5-phospho-alpha-D-ribose 1-diphosphate</name>
        <dbReference type="ChEBI" id="CHEBI:58017"/>
    </ligand>
</feature>
<dbReference type="PANTHER" id="PTHR43285">
    <property type="entry name" value="ANTHRANILATE PHOSPHORIBOSYLTRANSFERASE"/>
    <property type="match status" value="1"/>
</dbReference>
<comment type="caution">
    <text evidence="9">Lacks conserved residue(s) required for the propagation of feature annotation.</text>
</comment>
<dbReference type="GO" id="GO:0000162">
    <property type="term" value="P:L-tryptophan biosynthetic process"/>
    <property type="evidence" value="ECO:0007669"/>
    <property type="project" value="UniProtKB-UniRule"/>
</dbReference>
<feature type="domain" description="Glycosyl transferase family 3" evidence="10">
    <location>
        <begin position="76"/>
        <end position="326"/>
    </location>
</feature>
<comment type="subunit">
    <text evidence="9">Homodimer.</text>
</comment>
<dbReference type="RefSeq" id="WP_210511315.1">
    <property type="nucleotide sequence ID" value="NZ_JAFIDN010000004.1"/>
</dbReference>
<comment type="catalytic activity">
    <reaction evidence="7 9">
        <text>N-(5-phospho-beta-D-ribosyl)anthranilate + diphosphate = 5-phospho-alpha-D-ribose 1-diphosphate + anthranilate</text>
        <dbReference type="Rhea" id="RHEA:11768"/>
        <dbReference type="ChEBI" id="CHEBI:16567"/>
        <dbReference type="ChEBI" id="CHEBI:18277"/>
        <dbReference type="ChEBI" id="CHEBI:33019"/>
        <dbReference type="ChEBI" id="CHEBI:58017"/>
        <dbReference type="EC" id="2.4.2.18"/>
    </reaction>
</comment>
<dbReference type="Gene3D" id="1.20.970.10">
    <property type="entry name" value="Transferase, Pyrimidine Nucleoside Phosphorylase, Chain C"/>
    <property type="match status" value="1"/>
</dbReference>
<feature type="binding site" evidence="9">
    <location>
        <begin position="85"/>
        <end position="86"/>
    </location>
    <ligand>
        <name>5-phospho-alpha-D-ribose 1-diphosphate</name>
        <dbReference type="ChEBI" id="CHEBI:58017"/>
    </ligand>
</feature>
<dbReference type="InterPro" id="IPR000312">
    <property type="entry name" value="Glycosyl_Trfase_fam3"/>
</dbReference>
<dbReference type="InterPro" id="IPR035902">
    <property type="entry name" value="Nuc_phospho_transferase"/>
</dbReference>
<evidence type="ECO:0000256" key="5">
    <source>
        <dbReference type="ARBA" id="ARBA00022822"/>
    </source>
</evidence>
<feature type="binding site" evidence="9">
    <location>
        <position position="82"/>
    </location>
    <ligand>
        <name>anthranilate</name>
        <dbReference type="ChEBI" id="CHEBI:16567"/>
        <label>1</label>
    </ligand>
</feature>
<dbReference type="Gene3D" id="3.40.1030.10">
    <property type="entry name" value="Nucleoside phosphorylase/phosphoribosyltransferase catalytic domain"/>
    <property type="match status" value="1"/>
</dbReference>
<evidence type="ECO:0000259" key="10">
    <source>
        <dbReference type="Pfam" id="PF00591"/>
    </source>
</evidence>
<evidence type="ECO:0000259" key="11">
    <source>
        <dbReference type="Pfam" id="PF02885"/>
    </source>
</evidence>
<evidence type="ECO:0000313" key="12">
    <source>
        <dbReference type="EMBL" id="MBP3192415.1"/>
    </source>
</evidence>
<dbReference type="HAMAP" id="MF_00211">
    <property type="entry name" value="TrpD"/>
    <property type="match status" value="1"/>
</dbReference>
<keyword evidence="4 9" id="KW-0808">Transferase</keyword>
<dbReference type="EC" id="2.4.2.18" evidence="9"/>
<feature type="binding site" evidence="9">
    <location>
        <position position="228"/>
    </location>
    <ligand>
        <name>Mg(2+)</name>
        <dbReference type="ChEBI" id="CHEBI:18420"/>
        <label>1</label>
    </ligand>
</feature>
<dbReference type="InterPro" id="IPR017459">
    <property type="entry name" value="Glycosyl_Trfase_fam3_N_dom"/>
</dbReference>
<sequence length="344" mass="36732">MQNFTDILLQISEGADLSSEQAGFALREIINGNVNEARMAAFLFGMRCKGETVEELAAMVDVMRDACVHVDVPVTNAVDLCGTGGDNSGTFNISTASMFVTAGAEVPVLKHGNSGVSSRSGSFDVLQKLGITPDLDKEKVETGFRQSGMAFMFAPLFHPAMGAIMKTRKDLAMRTFFNIMGPMLNPAGVKRQIVGAYSRQTAEKIARILENLGSDFAYTFHASDGLDECSTTTSTEIYQLKNGHIGQNTLDPGIFGMATATPEELKGGDPDHNARIIEAVLDGTGTEAQSDIVLLNATFAIHASGLYDDIQEAFYAAQESLESGAAQNALKRFAECTSDLKASA</sequence>